<protein>
    <recommendedName>
        <fullName evidence="1">GGDEF domain-containing protein</fullName>
    </recommendedName>
</protein>
<dbReference type="InterPro" id="IPR000160">
    <property type="entry name" value="GGDEF_dom"/>
</dbReference>
<dbReference type="EMBL" id="BSDY01000004">
    <property type="protein sequence ID" value="GLI55644.1"/>
    <property type="molecule type" value="Genomic_DNA"/>
</dbReference>
<dbReference type="GO" id="GO:0043709">
    <property type="term" value="P:cell adhesion involved in single-species biofilm formation"/>
    <property type="evidence" value="ECO:0007669"/>
    <property type="project" value="TreeGrafter"/>
</dbReference>
<reference evidence="2" key="1">
    <citation type="submission" date="2022-12" db="EMBL/GenBank/DDBJ databases">
        <title>Reference genome sequencing for broad-spectrum identification of bacterial and archaeal isolates by mass spectrometry.</title>
        <authorList>
            <person name="Sekiguchi Y."/>
            <person name="Tourlousse D.M."/>
        </authorList>
    </citation>
    <scope>NUCLEOTIDE SEQUENCE</scope>
    <source>
        <strain evidence="2">10succ1</strain>
    </source>
</reference>
<sequence length="364" mass="42199">MRRKIGNRSLLASSSREEINTLLEIDQRESDEYSLMLKLIRVVVSTRSMEKIIKKLYSYMRISYGECKFGIGINYPEGKKIGDCFYCESGKVLKEDDMNYSAESRNALLVAVLDKREVINSKLKVEHSIKCKEATPQVSYHAPLIVKGEVIGGFTFQAYERKILSVDEIKICRELLPFLTIALDNYIKNKRLIEINEKLKLLSDYDDLTGLYNRRAFYEKFTFHYENALKKNKRVFMFFMDLNNFKGANDNYGHRFGDEALKRIAVTLKEVFKSGEVGRYGGDEFIGGFIDISLSEAEEKALVICEEVRKLRIPYDREGRFIGISIGIVEVVSEKPLREYFDEVDRNLYMVKGRKHGEYSITRV</sequence>
<dbReference type="CDD" id="cd01949">
    <property type="entry name" value="GGDEF"/>
    <property type="match status" value="1"/>
</dbReference>
<dbReference type="Proteomes" id="UP001144471">
    <property type="component" value="Unassembled WGS sequence"/>
</dbReference>
<dbReference type="GO" id="GO:0005886">
    <property type="term" value="C:plasma membrane"/>
    <property type="evidence" value="ECO:0007669"/>
    <property type="project" value="TreeGrafter"/>
</dbReference>
<dbReference type="PROSITE" id="PS50887">
    <property type="entry name" value="GGDEF"/>
    <property type="match status" value="1"/>
</dbReference>
<dbReference type="AlphaFoldDB" id="A0A9W6GI61"/>
<dbReference type="NCBIfam" id="TIGR00254">
    <property type="entry name" value="GGDEF"/>
    <property type="match status" value="1"/>
</dbReference>
<proteinExistence type="predicted"/>
<dbReference type="SMART" id="SM00267">
    <property type="entry name" value="GGDEF"/>
    <property type="match status" value="1"/>
</dbReference>
<dbReference type="SUPFAM" id="SSF55781">
    <property type="entry name" value="GAF domain-like"/>
    <property type="match status" value="1"/>
</dbReference>
<dbReference type="SUPFAM" id="SSF55073">
    <property type="entry name" value="Nucleotide cyclase"/>
    <property type="match status" value="1"/>
</dbReference>
<gene>
    <name evidence="2" type="ORF">PM10SUCC1_11580</name>
</gene>
<comment type="caution">
    <text evidence="2">The sequence shown here is derived from an EMBL/GenBank/DDBJ whole genome shotgun (WGS) entry which is preliminary data.</text>
</comment>
<keyword evidence="3" id="KW-1185">Reference proteome</keyword>
<name>A0A9W6GI61_9FUSO</name>
<evidence type="ECO:0000313" key="2">
    <source>
        <dbReference type="EMBL" id="GLI55644.1"/>
    </source>
</evidence>
<dbReference type="RefSeq" id="WP_281834246.1">
    <property type="nucleotide sequence ID" value="NZ_BSDY01000004.1"/>
</dbReference>
<dbReference type="GO" id="GO:0052621">
    <property type="term" value="F:diguanylate cyclase activity"/>
    <property type="evidence" value="ECO:0007669"/>
    <property type="project" value="TreeGrafter"/>
</dbReference>
<dbReference type="Gene3D" id="3.30.70.270">
    <property type="match status" value="1"/>
</dbReference>
<dbReference type="InterPro" id="IPR029787">
    <property type="entry name" value="Nucleotide_cyclase"/>
</dbReference>
<feature type="domain" description="GGDEF" evidence="1">
    <location>
        <begin position="233"/>
        <end position="364"/>
    </location>
</feature>
<dbReference type="PANTHER" id="PTHR45138:SF9">
    <property type="entry name" value="DIGUANYLATE CYCLASE DGCM-RELATED"/>
    <property type="match status" value="1"/>
</dbReference>
<evidence type="ECO:0000313" key="3">
    <source>
        <dbReference type="Proteomes" id="UP001144471"/>
    </source>
</evidence>
<organism evidence="2 3">
    <name type="scientific">Propionigenium maris DSM 9537</name>
    <dbReference type="NCBI Taxonomy" id="1123000"/>
    <lineage>
        <taxon>Bacteria</taxon>
        <taxon>Fusobacteriati</taxon>
        <taxon>Fusobacteriota</taxon>
        <taxon>Fusobacteriia</taxon>
        <taxon>Fusobacteriales</taxon>
        <taxon>Fusobacteriaceae</taxon>
        <taxon>Propionigenium</taxon>
    </lineage>
</organism>
<dbReference type="GO" id="GO:1902201">
    <property type="term" value="P:negative regulation of bacterial-type flagellum-dependent cell motility"/>
    <property type="evidence" value="ECO:0007669"/>
    <property type="project" value="TreeGrafter"/>
</dbReference>
<dbReference type="Pfam" id="PF00990">
    <property type="entry name" value="GGDEF"/>
    <property type="match status" value="1"/>
</dbReference>
<dbReference type="InterPro" id="IPR043128">
    <property type="entry name" value="Rev_trsase/Diguanyl_cyclase"/>
</dbReference>
<dbReference type="PANTHER" id="PTHR45138">
    <property type="entry name" value="REGULATORY COMPONENTS OF SENSORY TRANSDUCTION SYSTEM"/>
    <property type="match status" value="1"/>
</dbReference>
<accession>A0A9W6GI61</accession>
<evidence type="ECO:0000259" key="1">
    <source>
        <dbReference type="PROSITE" id="PS50887"/>
    </source>
</evidence>
<dbReference type="InterPro" id="IPR050469">
    <property type="entry name" value="Diguanylate_Cyclase"/>
</dbReference>